<gene>
    <name evidence="3" type="ORF">D9757_011929</name>
</gene>
<dbReference type="InterPro" id="IPR045339">
    <property type="entry name" value="DUF6534"/>
</dbReference>
<protein>
    <recommendedName>
        <fullName evidence="2">DUF6534 domain-containing protein</fullName>
    </recommendedName>
</protein>
<keyword evidence="1" id="KW-1133">Transmembrane helix</keyword>
<dbReference type="EMBL" id="JAACJN010000148">
    <property type="protein sequence ID" value="KAF5366858.1"/>
    <property type="molecule type" value="Genomic_DNA"/>
</dbReference>
<feature type="transmembrane region" description="Helical" evidence="1">
    <location>
        <begin position="94"/>
        <end position="118"/>
    </location>
</feature>
<keyword evidence="4" id="KW-1185">Reference proteome</keyword>
<keyword evidence="1" id="KW-0472">Membrane</keyword>
<dbReference type="PANTHER" id="PTHR40465:SF1">
    <property type="entry name" value="DUF6534 DOMAIN-CONTAINING PROTEIN"/>
    <property type="match status" value="1"/>
</dbReference>
<dbReference type="AlphaFoldDB" id="A0A8H5GKU7"/>
<dbReference type="OrthoDB" id="3223377at2759"/>
<feature type="domain" description="DUF6534" evidence="2">
    <location>
        <begin position="142"/>
        <end position="235"/>
    </location>
</feature>
<sequence>MASEAIQATYYPELLGYMFSSTLFTRLFTCCIAGSYHENFPKDPMRIKILVAFLLALVATKAVLDIYGLLATFASFSVQLFYAHRMLIFSKSNYIKVIASIVIVLACFCAITPILALLKAQGLARNLFDDSVDYLQMWLTSSAVCDTLITVTMIVLLKCTGKSSDPGLRLRKVEQLMSRIIRQLIETGFVTAAFAIADLCIFMSFPTQIYHIAICSTFPDIYSLALLIILNGRSHLSESTSKDILSWNVVPGHLGRSPITSVSHTSEDNEDIVQLIGIKEEDHPFSSV</sequence>
<dbReference type="PANTHER" id="PTHR40465">
    <property type="entry name" value="CHROMOSOME 1, WHOLE GENOME SHOTGUN SEQUENCE"/>
    <property type="match status" value="1"/>
</dbReference>
<organism evidence="3 4">
    <name type="scientific">Collybiopsis confluens</name>
    <dbReference type="NCBI Taxonomy" id="2823264"/>
    <lineage>
        <taxon>Eukaryota</taxon>
        <taxon>Fungi</taxon>
        <taxon>Dikarya</taxon>
        <taxon>Basidiomycota</taxon>
        <taxon>Agaricomycotina</taxon>
        <taxon>Agaricomycetes</taxon>
        <taxon>Agaricomycetidae</taxon>
        <taxon>Agaricales</taxon>
        <taxon>Marasmiineae</taxon>
        <taxon>Omphalotaceae</taxon>
        <taxon>Collybiopsis</taxon>
    </lineage>
</organism>
<feature type="transmembrane region" description="Helical" evidence="1">
    <location>
        <begin position="180"/>
        <end position="204"/>
    </location>
</feature>
<proteinExistence type="predicted"/>
<feature type="transmembrane region" description="Helical" evidence="1">
    <location>
        <begin position="49"/>
        <end position="82"/>
    </location>
</feature>
<accession>A0A8H5GKU7</accession>
<evidence type="ECO:0000313" key="4">
    <source>
        <dbReference type="Proteomes" id="UP000518752"/>
    </source>
</evidence>
<dbReference type="Proteomes" id="UP000518752">
    <property type="component" value="Unassembled WGS sequence"/>
</dbReference>
<evidence type="ECO:0000256" key="1">
    <source>
        <dbReference type="SAM" id="Phobius"/>
    </source>
</evidence>
<comment type="caution">
    <text evidence="3">The sequence shown here is derived from an EMBL/GenBank/DDBJ whole genome shotgun (WGS) entry which is preliminary data.</text>
</comment>
<reference evidence="3 4" key="1">
    <citation type="journal article" date="2020" name="ISME J.">
        <title>Uncovering the hidden diversity of litter-decomposition mechanisms in mushroom-forming fungi.</title>
        <authorList>
            <person name="Floudas D."/>
            <person name="Bentzer J."/>
            <person name="Ahren D."/>
            <person name="Johansson T."/>
            <person name="Persson P."/>
            <person name="Tunlid A."/>
        </authorList>
    </citation>
    <scope>NUCLEOTIDE SEQUENCE [LARGE SCALE GENOMIC DNA]</scope>
    <source>
        <strain evidence="3 4">CBS 406.79</strain>
    </source>
</reference>
<dbReference type="Pfam" id="PF20152">
    <property type="entry name" value="DUF6534"/>
    <property type="match status" value="1"/>
</dbReference>
<feature type="transmembrane region" description="Helical" evidence="1">
    <location>
        <begin position="14"/>
        <end position="37"/>
    </location>
</feature>
<evidence type="ECO:0000313" key="3">
    <source>
        <dbReference type="EMBL" id="KAF5366858.1"/>
    </source>
</evidence>
<evidence type="ECO:0000259" key="2">
    <source>
        <dbReference type="Pfam" id="PF20152"/>
    </source>
</evidence>
<name>A0A8H5GKU7_9AGAR</name>
<feature type="transmembrane region" description="Helical" evidence="1">
    <location>
        <begin position="210"/>
        <end position="230"/>
    </location>
</feature>
<keyword evidence="1" id="KW-0812">Transmembrane</keyword>